<proteinExistence type="predicted"/>
<sequence length="66" mass="6600">MELIVNGAGQDLPGGSTVADVVRAVTAQERGLAVAVNGEVVPRGGWSATVLRDGDRVEVLSAAQGG</sequence>
<dbReference type="PANTHER" id="PTHR34472:SF1">
    <property type="entry name" value="SULFUR CARRIER PROTEIN THIS"/>
    <property type="match status" value="1"/>
</dbReference>
<organism evidence="1 2">
    <name type="scientific">Micromonospora chaiyaphumensis</name>
    <dbReference type="NCBI Taxonomy" id="307119"/>
    <lineage>
        <taxon>Bacteria</taxon>
        <taxon>Bacillati</taxon>
        <taxon>Actinomycetota</taxon>
        <taxon>Actinomycetes</taxon>
        <taxon>Micromonosporales</taxon>
        <taxon>Micromonosporaceae</taxon>
        <taxon>Micromonospora</taxon>
    </lineage>
</organism>
<dbReference type="AlphaFoldDB" id="A0A1C4WUV1"/>
<dbReference type="EMBL" id="FMCS01000004">
    <property type="protein sequence ID" value="SCE99641.1"/>
    <property type="molecule type" value="Genomic_DNA"/>
</dbReference>
<dbReference type="PANTHER" id="PTHR34472">
    <property type="entry name" value="SULFUR CARRIER PROTEIN THIS"/>
    <property type="match status" value="1"/>
</dbReference>
<dbReference type="InterPro" id="IPR003749">
    <property type="entry name" value="ThiS/MoaD-like"/>
</dbReference>
<dbReference type="Gene3D" id="3.10.20.30">
    <property type="match status" value="1"/>
</dbReference>
<evidence type="ECO:0000313" key="1">
    <source>
        <dbReference type="EMBL" id="SCE99641.1"/>
    </source>
</evidence>
<dbReference type="RefSeq" id="WP_091262758.1">
    <property type="nucleotide sequence ID" value="NZ_FMCS01000004.1"/>
</dbReference>
<keyword evidence="2" id="KW-1185">Reference proteome</keyword>
<dbReference type="NCBIfam" id="TIGR01683">
    <property type="entry name" value="thiS"/>
    <property type="match status" value="1"/>
</dbReference>
<gene>
    <name evidence="1" type="ORF">GA0070214_104348</name>
</gene>
<dbReference type="InterPro" id="IPR012675">
    <property type="entry name" value="Beta-grasp_dom_sf"/>
</dbReference>
<dbReference type="SUPFAM" id="SSF54285">
    <property type="entry name" value="MoaD/ThiS"/>
    <property type="match status" value="1"/>
</dbReference>
<dbReference type="InterPro" id="IPR010035">
    <property type="entry name" value="Thi_S"/>
</dbReference>
<dbReference type="Pfam" id="PF02597">
    <property type="entry name" value="ThiS"/>
    <property type="match status" value="1"/>
</dbReference>
<protein>
    <submittedName>
        <fullName evidence="1">Sulfur carrier protein ThiS</fullName>
    </submittedName>
</protein>
<reference evidence="2" key="1">
    <citation type="submission" date="2016-06" db="EMBL/GenBank/DDBJ databases">
        <authorList>
            <person name="Varghese N."/>
            <person name="Submissions Spin"/>
        </authorList>
    </citation>
    <scope>NUCLEOTIDE SEQUENCE [LARGE SCALE GENOMIC DNA]</scope>
    <source>
        <strain evidence="2">DSM 45246</strain>
    </source>
</reference>
<name>A0A1C4WUV1_9ACTN</name>
<evidence type="ECO:0000313" key="2">
    <source>
        <dbReference type="Proteomes" id="UP000199629"/>
    </source>
</evidence>
<dbReference type="CDD" id="cd00565">
    <property type="entry name" value="Ubl_ThiS"/>
    <property type="match status" value="1"/>
</dbReference>
<dbReference type="InterPro" id="IPR016155">
    <property type="entry name" value="Mopterin_synth/thiamin_S_b"/>
</dbReference>
<accession>A0A1C4WUV1</accession>
<dbReference type="Proteomes" id="UP000199629">
    <property type="component" value="Unassembled WGS sequence"/>
</dbReference>